<dbReference type="OrthoDB" id="4973143at2759"/>
<proteinExistence type="predicted"/>
<dbReference type="Proteomes" id="UP000028045">
    <property type="component" value="Unassembled WGS sequence"/>
</dbReference>
<dbReference type="HOGENOM" id="CLU_056593_1_0_1"/>
<organism evidence="1 2">
    <name type="scientific">Stachybotrys chartarum (strain CBS 109288 / IBT 7711)</name>
    <name type="common">Toxic black mold</name>
    <name type="synonym">Stilbospora chartarum</name>
    <dbReference type="NCBI Taxonomy" id="1280523"/>
    <lineage>
        <taxon>Eukaryota</taxon>
        <taxon>Fungi</taxon>
        <taxon>Dikarya</taxon>
        <taxon>Ascomycota</taxon>
        <taxon>Pezizomycotina</taxon>
        <taxon>Sordariomycetes</taxon>
        <taxon>Hypocreomycetidae</taxon>
        <taxon>Hypocreales</taxon>
        <taxon>Stachybotryaceae</taxon>
        <taxon>Stachybotrys</taxon>
    </lineage>
</organism>
<reference evidence="1 2" key="1">
    <citation type="journal article" date="2014" name="BMC Genomics">
        <title>Comparative genome sequencing reveals chemotype-specific gene clusters in the toxigenic black mold Stachybotrys.</title>
        <authorList>
            <person name="Semeiks J."/>
            <person name="Borek D."/>
            <person name="Otwinowski Z."/>
            <person name="Grishin N.V."/>
        </authorList>
    </citation>
    <scope>NUCLEOTIDE SEQUENCE [LARGE SCALE GENOMIC DNA]</scope>
    <source>
        <strain evidence="2">CBS 109288 / IBT 7711</strain>
    </source>
</reference>
<keyword evidence="2" id="KW-1185">Reference proteome</keyword>
<sequence>MSWAGRFLQPNSLYITLAIPHSHTTPTYPTRVNANFDAGAYITGPSGGRGPEEFEWGIYWHREYRDGVWYQLERDGFQEGSTTIPRYKHLRWDVPSSPRLEKYVVCIVRMVRLNRPFDHDLAPYIDWVAQSLAKTSIRSILWATTIYFRVRNHLFERADVVRRNISEFTLREFLMQVLAFAYASLPTCFEGLLPRPIMITRYGIHLKGVWTHPDGYQVIM</sequence>
<protein>
    <submittedName>
        <fullName evidence="1">Uncharacterized protein</fullName>
    </submittedName>
</protein>
<accession>A0A084AX81</accession>
<evidence type="ECO:0000313" key="2">
    <source>
        <dbReference type="Proteomes" id="UP000028045"/>
    </source>
</evidence>
<evidence type="ECO:0000313" key="1">
    <source>
        <dbReference type="EMBL" id="KEY69910.1"/>
    </source>
</evidence>
<name>A0A084AX81_STACB</name>
<gene>
    <name evidence="1" type="ORF">S7711_09010</name>
</gene>
<dbReference type="AlphaFoldDB" id="A0A084AX81"/>
<dbReference type="EMBL" id="KL648504">
    <property type="protein sequence ID" value="KEY69910.1"/>
    <property type="molecule type" value="Genomic_DNA"/>
</dbReference>